<comment type="caution">
    <text evidence="1">The sequence shown here is derived from an EMBL/GenBank/DDBJ whole genome shotgun (WGS) entry which is preliminary data.</text>
</comment>
<dbReference type="EMBL" id="BAAAZH010000023">
    <property type="protein sequence ID" value="GAA4123319.1"/>
    <property type="molecule type" value="Genomic_DNA"/>
</dbReference>
<evidence type="ECO:0008006" key="3">
    <source>
        <dbReference type="Google" id="ProtNLM"/>
    </source>
</evidence>
<evidence type="ECO:0000313" key="1">
    <source>
        <dbReference type="EMBL" id="GAA4123319.1"/>
    </source>
</evidence>
<organism evidence="1 2">
    <name type="scientific">Nocardioides fonticola</name>
    <dbReference type="NCBI Taxonomy" id="450363"/>
    <lineage>
        <taxon>Bacteria</taxon>
        <taxon>Bacillati</taxon>
        <taxon>Actinomycetota</taxon>
        <taxon>Actinomycetes</taxon>
        <taxon>Propionibacteriales</taxon>
        <taxon>Nocardioidaceae</taxon>
        <taxon>Nocardioides</taxon>
    </lineage>
</organism>
<dbReference type="Proteomes" id="UP001501495">
    <property type="component" value="Unassembled WGS sequence"/>
</dbReference>
<proteinExistence type="predicted"/>
<reference evidence="2" key="1">
    <citation type="journal article" date="2019" name="Int. J. Syst. Evol. Microbiol.">
        <title>The Global Catalogue of Microorganisms (GCM) 10K type strain sequencing project: providing services to taxonomists for standard genome sequencing and annotation.</title>
        <authorList>
            <consortium name="The Broad Institute Genomics Platform"/>
            <consortium name="The Broad Institute Genome Sequencing Center for Infectious Disease"/>
            <person name="Wu L."/>
            <person name="Ma J."/>
        </authorList>
    </citation>
    <scope>NUCLEOTIDE SEQUENCE [LARGE SCALE GENOMIC DNA]</scope>
    <source>
        <strain evidence="2">JCM 16703</strain>
    </source>
</reference>
<protein>
    <recommendedName>
        <fullName evidence="3">DUF222 domain-containing protein</fullName>
    </recommendedName>
</protein>
<dbReference type="RefSeq" id="WP_344734258.1">
    <property type="nucleotide sequence ID" value="NZ_BAAAZH010000023.1"/>
</dbReference>
<accession>A0ABP7XQR8</accession>
<gene>
    <name evidence="1" type="ORF">GCM10022215_29910</name>
</gene>
<name>A0ABP7XQR8_9ACTN</name>
<keyword evidence="2" id="KW-1185">Reference proteome</keyword>
<sequence>MSADLLREAAAVLRELAADADDGRPWKSEGSFVDTDPECGFDAGTSRLSAYIATMHPGVGLALADWLELAATAEELVQTFDERPIPTTSAQLRVARGILGRDS</sequence>
<evidence type="ECO:0000313" key="2">
    <source>
        <dbReference type="Proteomes" id="UP001501495"/>
    </source>
</evidence>